<organism evidence="1 2">
    <name type="scientific">Polarella glacialis</name>
    <name type="common">Dinoflagellate</name>
    <dbReference type="NCBI Taxonomy" id="89957"/>
    <lineage>
        <taxon>Eukaryota</taxon>
        <taxon>Sar</taxon>
        <taxon>Alveolata</taxon>
        <taxon>Dinophyceae</taxon>
        <taxon>Suessiales</taxon>
        <taxon>Suessiaceae</taxon>
        <taxon>Polarella</taxon>
    </lineage>
</organism>
<proteinExistence type="predicted"/>
<dbReference type="AlphaFoldDB" id="A0A813D6W1"/>
<gene>
    <name evidence="1" type="ORF">PGLA1383_LOCUS527</name>
</gene>
<comment type="caution">
    <text evidence="1">The sequence shown here is derived from an EMBL/GenBank/DDBJ whole genome shotgun (WGS) entry which is preliminary data.</text>
</comment>
<keyword evidence="2" id="KW-1185">Reference proteome</keyword>
<name>A0A813D6W1_POLGL</name>
<sequence length="101" mass="11202">FMNAMVNFASLPGCARNPKKAWSSPVRNHGSRGLRNQHCGYHFCSTDTLKLSKSISAATRHSLKLDRRSVLDFKFALEALSLENADGLQYLQGICTMQATL</sequence>
<evidence type="ECO:0000313" key="1">
    <source>
        <dbReference type="EMBL" id="CAE8581499.1"/>
    </source>
</evidence>
<dbReference type="EMBL" id="CAJNNV010000120">
    <property type="protein sequence ID" value="CAE8581499.1"/>
    <property type="molecule type" value="Genomic_DNA"/>
</dbReference>
<evidence type="ECO:0000313" key="2">
    <source>
        <dbReference type="Proteomes" id="UP000654075"/>
    </source>
</evidence>
<reference evidence="1" key="1">
    <citation type="submission" date="2021-02" db="EMBL/GenBank/DDBJ databases">
        <authorList>
            <person name="Dougan E. K."/>
            <person name="Rhodes N."/>
            <person name="Thang M."/>
            <person name="Chan C."/>
        </authorList>
    </citation>
    <scope>NUCLEOTIDE SEQUENCE</scope>
</reference>
<accession>A0A813D6W1</accession>
<dbReference type="Proteomes" id="UP000654075">
    <property type="component" value="Unassembled WGS sequence"/>
</dbReference>
<protein>
    <submittedName>
        <fullName evidence="1">Uncharacterized protein</fullName>
    </submittedName>
</protein>
<feature type="non-terminal residue" evidence="1">
    <location>
        <position position="1"/>
    </location>
</feature>